<feature type="domain" description="HTH hxlR-type" evidence="4">
    <location>
        <begin position="23"/>
        <end position="121"/>
    </location>
</feature>
<dbReference type="PANTHER" id="PTHR33204:SF37">
    <property type="entry name" value="HTH-TYPE TRANSCRIPTIONAL REGULATOR YODB"/>
    <property type="match status" value="1"/>
</dbReference>
<evidence type="ECO:0000313" key="6">
    <source>
        <dbReference type="Proteomes" id="UP000548476"/>
    </source>
</evidence>
<keyword evidence="1" id="KW-0805">Transcription regulation</keyword>
<evidence type="ECO:0000256" key="2">
    <source>
        <dbReference type="ARBA" id="ARBA00023125"/>
    </source>
</evidence>
<keyword evidence="6" id="KW-1185">Reference proteome</keyword>
<dbReference type="InterPro" id="IPR036390">
    <property type="entry name" value="WH_DNA-bd_sf"/>
</dbReference>
<dbReference type="PANTHER" id="PTHR33204">
    <property type="entry name" value="TRANSCRIPTIONAL REGULATOR, MARR FAMILY"/>
    <property type="match status" value="1"/>
</dbReference>
<name>A0A841FRP1_9ACTN</name>
<dbReference type="GO" id="GO:0003677">
    <property type="term" value="F:DNA binding"/>
    <property type="evidence" value="ECO:0007669"/>
    <property type="project" value="UniProtKB-KW"/>
</dbReference>
<dbReference type="Proteomes" id="UP000548476">
    <property type="component" value="Unassembled WGS sequence"/>
</dbReference>
<accession>A0A841FRP1</accession>
<gene>
    <name evidence="5" type="ORF">HNR73_002484</name>
</gene>
<protein>
    <submittedName>
        <fullName evidence="5">DNA-binding HxlR family transcriptional regulator</fullName>
    </submittedName>
</protein>
<reference evidence="5 6" key="1">
    <citation type="submission" date="2020-08" db="EMBL/GenBank/DDBJ databases">
        <title>Genomic Encyclopedia of Type Strains, Phase IV (KMG-IV): sequencing the most valuable type-strain genomes for metagenomic binning, comparative biology and taxonomic classification.</title>
        <authorList>
            <person name="Goeker M."/>
        </authorList>
    </citation>
    <scope>NUCLEOTIDE SEQUENCE [LARGE SCALE GENOMIC DNA]</scope>
    <source>
        <strain evidence="5 6">YIM 65646</strain>
    </source>
</reference>
<dbReference type="Pfam" id="PF01638">
    <property type="entry name" value="HxlR"/>
    <property type="match status" value="1"/>
</dbReference>
<dbReference type="SUPFAM" id="SSF46785">
    <property type="entry name" value="Winged helix' DNA-binding domain"/>
    <property type="match status" value="1"/>
</dbReference>
<comment type="caution">
    <text evidence="5">The sequence shown here is derived from an EMBL/GenBank/DDBJ whole genome shotgun (WGS) entry which is preliminary data.</text>
</comment>
<evidence type="ECO:0000313" key="5">
    <source>
        <dbReference type="EMBL" id="MBB6034630.1"/>
    </source>
</evidence>
<organism evidence="5 6">
    <name type="scientific">Phytomonospora endophytica</name>
    <dbReference type="NCBI Taxonomy" id="714109"/>
    <lineage>
        <taxon>Bacteria</taxon>
        <taxon>Bacillati</taxon>
        <taxon>Actinomycetota</taxon>
        <taxon>Actinomycetes</taxon>
        <taxon>Micromonosporales</taxon>
        <taxon>Micromonosporaceae</taxon>
        <taxon>Phytomonospora</taxon>
    </lineage>
</organism>
<evidence type="ECO:0000256" key="1">
    <source>
        <dbReference type="ARBA" id="ARBA00023015"/>
    </source>
</evidence>
<dbReference type="Gene3D" id="1.10.10.10">
    <property type="entry name" value="Winged helix-like DNA-binding domain superfamily/Winged helix DNA-binding domain"/>
    <property type="match status" value="1"/>
</dbReference>
<dbReference type="AlphaFoldDB" id="A0A841FRP1"/>
<sequence>MDGGEQVMAWAPPSVSGASHANCPARKVLDNVTSRWGVWVLIALRGGAMRFHELRDEIPGVSEKMLSSTLRALVRDGLLWREVEPATPPKVTYGLTPLGVGTAAPLSEMFAWLRDNALDIRATQEEYDKAG</sequence>
<dbReference type="EMBL" id="JACHGT010000005">
    <property type="protein sequence ID" value="MBB6034630.1"/>
    <property type="molecule type" value="Genomic_DNA"/>
</dbReference>
<evidence type="ECO:0000256" key="3">
    <source>
        <dbReference type="ARBA" id="ARBA00023163"/>
    </source>
</evidence>
<evidence type="ECO:0000259" key="4">
    <source>
        <dbReference type="PROSITE" id="PS51118"/>
    </source>
</evidence>
<dbReference type="RefSeq" id="WP_239122413.1">
    <property type="nucleotide sequence ID" value="NZ_BONT01000110.1"/>
</dbReference>
<dbReference type="InterPro" id="IPR036388">
    <property type="entry name" value="WH-like_DNA-bd_sf"/>
</dbReference>
<keyword evidence="2 5" id="KW-0238">DNA-binding</keyword>
<keyword evidence="3" id="KW-0804">Transcription</keyword>
<proteinExistence type="predicted"/>
<dbReference type="InterPro" id="IPR002577">
    <property type="entry name" value="HTH_HxlR"/>
</dbReference>
<dbReference type="PROSITE" id="PS51118">
    <property type="entry name" value="HTH_HXLR"/>
    <property type="match status" value="1"/>
</dbReference>